<accession>A0ABX3FEX4</accession>
<evidence type="ECO:0000313" key="2">
    <source>
        <dbReference type="Proteomes" id="UP000186039"/>
    </source>
</evidence>
<evidence type="ECO:0008006" key="3">
    <source>
        <dbReference type="Google" id="ProtNLM"/>
    </source>
</evidence>
<protein>
    <recommendedName>
        <fullName evidence="3">GNAT family N-acetyltransferase</fullName>
    </recommendedName>
</protein>
<proteinExistence type="predicted"/>
<dbReference type="Gene3D" id="3.40.630.30">
    <property type="match status" value="1"/>
</dbReference>
<name>A0ABX3FEX4_9VIBR</name>
<comment type="caution">
    <text evidence="1">The sequence shown here is derived from an EMBL/GenBank/DDBJ whole genome shotgun (WGS) entry which is preliminary data.</text>
</comment>
<organism evidence="1 2">
    <name type="scientific">Vibrio panuliri</name>
    <dbReference type="NCBI Taxonomy" id="1381081"/>
    <lineage>
        <taxon>Bacteria</taxon>
        <taxon>Pseudomonadati</taxon>
        <taxon>Pseudomonadota</taxon>
        <taxon>Gammaproteobacteria</taxon>
        <taxon>Vibrionales</taxon>
        <taxon>Vibrionaceae</taxon>
        <taxon>Vibrio</taxon>
    </lineage>
</organism>
<sequence>MMLKTLSFEQHNFMPSVERALVDDPLYVLLSDSELQRQKLINIFSSRILNSSDGVLSGFYIGDNLDAAVIWNDLRSEGYYSRLKAIKLQFRMLTSGSIGRIGQLQKPLQQMEANITKLKSGCDSYLELLFVKKSMRGMGLSSALVYPQLQCFDQQQRVCGLDTFNPANIPIYQKFAFELVSQVEFGSGVANYQMMRHPNL</sequence>
<dbReference type="InterPro" id="IPR016181">
    <property type="entry name" value="Acyl_CoA_acyltransferase"/>
</dbReference>
<evidence type="ECO:0000313" key="1">
    <source>
        <dbReference type="EMBL" id="OLQ91376.1"/>
    </source>
</evidence>
<reference evidence="1 2" key="1">
    <citation type="submission" date="2016-09" db="EMBL/GenBank/DDBJ databases">
        <title>Genomic Taxonomy of the Vibrionaceae.</title>
        <authorList>
            <person name="Gonzalez-Castillo A."/>
            <person name="Gomez-Gil B."/>
            <person name="Enciso-Ibarra K."/>
        </authorList>
    </citation>
    <scope>NUCLEOTIDE SEQUENCE [LARGE SCALE GENOMIC DNA]</scope>
    <source>
        <strain evidence="1 2">CAIM 1902</strain>
    </source>
</reference>
<keyword evidence="2" id="KW-1185">Reference proteome</keyword>
<dbReference type="RefSeq" id="WP_075715084.1">
    <property type="nucleotide sequence ID" value="NZ_MJMH01000173.1"/>
</dbReference>
<gene>
    <name evidence="1" type="ORF">BIY20_00780</name>
</gene>
<dbReference type="EMBL" id="MJMH01000173">
    <property type="protein sequence ID" value="OLQ91376.1"/>
    <property type="molecule type" value="Genomic_DNA"/>
</dbReference>
<dbReference type="SUPFAM" id="SSF55729">
    <property type="entry name" value="Acyl-CoA N-acyltransferases (Nat)"/>
    <property type="match status" value="1"/>
</dbReference>
<dbReference type="Proteomes" id="UP000186039">
    <property type="component" value="Unassembled WGS sequence"/>
</dbReference>